<gene>
    <name evidence="5" type="ORF">Ciccas_002136</name>
</gene>
<comment type="caution">
    <text evidence="5">The sequence shown here is derived from an EMBL/GenBank/DDBJ whole genome shotgun (WGS) entry which is preliminary data.</text>
</comment>
<proteinExistence type="predicted"/>
<evidence type="ECO:0000313" key="6">
    <source>
        <dbReference type="Proteomes" id="UP001626550"/>
    </source>
</evidence>
<reference evidence="5 6" key="1">
    <citation type="submission" date="2024-11" db="EMBL/GenBank/DDBJ databases">
        <title>Adaptive evolution of stress response genes in parasites aligns with host niche diversity.</title>
        <authorList>
            <person name="Hahn C."/>
            <person name="Resl P."/>
        </authorList>
    </citation>
    <scope>NUCLEOTIDE SEQUENCE [LARGE SCALE GENOMIC DNA]</scope>
    <source>
        <strain evidence="5">EGGRZ-B1_66</strain>
        <tissue evidence="5">Body</tissue>
    </source>
</reference>
<comment type="subcellular location">
    <subcellularLocation>
        <location evidence="1">Nucleus</location>
    </subcellularLocation>
</comment>
<dbReference type="InterPro" id="IPR015943">
    <property type="entry name" value="WD40/YVTN_repeat-like_dom_sf"/>
</dbReference>
<dbReference type="PANTHER" id="PTHR15052">
    <property type="entry name" value="RNA POLYMERASE III TRANSCRIPTION INITIATION FACTOR COMPLEX SUBUNIT"/>
    <property type="match status" value="1"/>
</dbReference>
<dbReference type="EMBL" id="JBJKFK010000160">
    <property type="protein sequence ID" value="KAL3319197.1"/>
    <property type="molecule type" value="Genomic_DNA"/>
</dbReference>
<dbReference type="Gene3D" id="2.130.10.10">
    <property type="entry name" value="YVTN repeat-like/Quinoprotein amine dehydrogenase"/>
    <property type="match status" value="1"/>
</dbReference>
<sequence>MSVHDLDNCEKFIGHLIVAFSDGFVRIFPIPVDLSKAPTIFNSNFCPGDLSKCKTEHIAKCTFIPDEKFCFTLDRSPAFLGIPTTFEITDSHPDRLAVGYCKGFLALYQLSSINPLVYNCEENYLAPTIFRSLSHSPIIDLSWHPLNPAYIASSAFENQIKIWNLDESSTLGPASSECEFTSIKFGSGAKIIWSSYKPEILHTARWEPRPMASKNVKTNEHCISGNHILNPYQYHVNWLTCVNSFAQCLSECPSIGLLAAGLSNGLVKVTPLFKQPQKVFTHKKVIIMEEVISSCELVTLNTKELPCTECFPKIQQQDQRHCLCEHQALSQGTGFRFSTGNAKQVDPLVWDVNARYSAPSSIVFNPCLDSCTWLASGYPTGVVQFFCLDEYYQSKSADDSQVLETPKEKLPRTPYTKPKVRDKAAYEKWIEETGGTGRPPKWVTRYRMRERGLVVKSSASEDEAEVKTAAKTKITARTKVQVLENLRTRLEKKPIKHQEVYLKWVELCSRGRKPDWVYRFERRLDEKQVSDTDSDRDIPPTVKELEEAYLARSASKTKTSTAVTKIKKEPTSRTERKSIISYADPGSSESDL</sequence>
<keyword evidence="6" id="KW-1185">Reference proteome</keyword>
<keyword evidence="3" id="KW-0539">Nucleus</keyword>
<dbReference type="PANTHER" id="PTHR15052:SF2">
    <property type="entry name" value="GENERAL TRANSCRIPTION FACTOR 3C POLYPEPTIDE 2"/>
    <property type="match status" value="1"/>
</dbReference>
<dbReference type="AlphaFoldDB" id="A0ABD2QIN3"/>
<evidence type="ECO:0000256" key="1">
    <source>
        <dbReference type="ARBA" id="ARBA00004123"/>
    </source>
</evidence>
<keyword evidence="2" id="KW-0804">Transcription</keyword>
<evidence type="ECO:0000313" key="5">
    <source>
        <dbReference type="EMBL" id="KAL3319197.1"/>
    </source>
</evidence>
<feature type="compositionally biased region" description="Low complexity" evidence="4">
    <location>
        <begin position="553"/>
        <end position="564"/>
    </location>
</feature>
<organism evidence="5 6">
    <name type="scientific">Cichlidogyrus casuarinus</name>
    <dbReference type="NCBI Taxonomy" id="1844966"/>
    <lineage>
        <taxon>Eukaryota</taxon>
        <taxon>Metazoa</taxon>
        <taxon>Spiralia</taxon>
        <taxon>Lophotrochozoa</taxon>
        <taxon>Platyhelminthes</taxon>
        <taxon>Monogenea</taxon>
        <taxon>Monopisthocotylea</taxon>
        <taxon>Dactylogyridea</taxon>
        <taxon>Ancyrocephalidae</taxon>
        <taxon>Cichlidogyrus</taxon>
    </lineage>
</organism>
<dbReference type="InterPro" id="IPR036322">
    <property type="entry name" value="WD40_repeat_dom_sf"/>
</dbReference>
<evidence type="ECO:0000256" key="4">
    <source>
        <dbReference type="SAM" id="MobiDB-lite"/>
    </source>
</evidence>
<evidence type="ECO:0000256" key="3">
    <source>
        <dbReference type="ARBA" id="ARBA00023242"/>
    </source>
</evidence>
<dbReference type="GO" id="GO:0005634">
    <property type="term" value="C:nucleus"/>
    <property type="evidence" value="ECO:0007669"/>
    <property type="project" value="UniProtKB-SubCell"/>
</dbReference>
<evidence type="ECO:0000256" key="2">
    <source>
        <dbReference type="ARBA" id="ARBA00023163"/>
    </source>
</evidence>
<name>A0ABD2QIN3_9PLAT</name>
<feature type="region of interest" description="Disordered" evidence="4">
    <location>
        <begin position="553"/>
        <end position="592"/>
    </location>
</feature>
<protein>
    <submittedName>
        <fullName evidence="5">Uncharacterized protein</fullName>
    </submittedName>
</protein>
<dbReference type="SUPFAM" id="SSF50978">
    <property type="entry name" value="WD40 repeat-like"/>
    <property type="match status" value="1"/>
</dbReference>
<dbReference type="InterPro" id="IPR052416">
    <property type="entry name" value="GTF3C_component"/>
</dbReference>
<accession>A0ABD2QIN3</accession>
<feature type="compositionally biased region" description="Basic and acidic residues" evidence="4">
    <location>
        <begin position="566"/>
        <end position="578"/>
    </location>
</feature>
<dbReference type="Proteomes" id="UP001626550">
    <property type="component" value="Unassembled WGS sequence"/>
</dbReference>